<accession>A0A8H4W6B3</accession>
<keyword evidence="3" id="KW-1185">Reference proteome</keyword>
<evidence type="ECO:0000256" key="1">
    <source>
        <dbReference type="SAM" id="MobiDB-lite"/>
    </source>
</evidence>
<gene>
    <name evidence="2" type="ORF">G7Y89_g3097</name>
</gene>
<feature type="region of interest" description="Disordered" evidence="1">
    <location>
        <begin position="127"/>
        <end position="162"/>
    </location>
</feature>
<dbReference type="PANTHER" id="PTHR10655:SF64">
    <property type="entry name" value="PHOSPHOLIPASE_CARBOXYLESTERASE_THIOESTERASE DOMAIN-CONTAINING PROTEIN"/>
    <property type="match status" value="1"/>
</dbReference>
<evidence type="ECO:0000313" key="3">
    <source>
        <dbReference type="Proteomes" id="UP000566819"/>
    </source>
</evidence>
<evidence type="ECO:0000313" key="2">
    <source>
        <dbReference type="EMBL" id="KAF4635006.1"/>
    </source>
</evidence>
<dbReference type="PANTHER" id="PTHR10655">
    <property type="entry name" value="LYSOPHOSPHOLIPASE-RELATED"/>
    <property type="match status" value="1"/>
</dbReference>
<dbReference type="InterPro" id="IPR029058">
    <property type="entry name" value="AB_hydrolase_fold"/>
</dbReference>
<comment type="caution">
    <text evidence="2">The sequence shown here is derived from an EMBL/GenBank/DDBJ whole genome shotgun (WGS) entry which is preliminary data.</text>
</comment>
<dbReference type="GO" id="GO:0005737">
    <property type="term" value="C:cytoplasm"/>
    <property type="evidence" value="ECO:0007669"/>
    <property type="project" value="TreeGrafter"/>
</dbReference>
<evidence type="ECO:0008006" key="4">
    <source>
        <dbReference type="Google" id="ProtNLM"/>
    </source>
</evidence>
<dbReference type="EMBL" id="JAAMPI010000147">
    <property type="protein sequence ID" value="KAF4635006.1"/>
    <property type="molecule type" value="Genomic_DNA"/>
</dbReference>
<dbReference type="GO" id="GO:0008474">
    <property type="term" value="F:palmitoyl-(protein) hydrolase activity"/>
    <property type="evidence" value="ECO:0007669"/>
    <property type="project" value="TreeGrafter"/>
</dbReference>
<name>A0A8H4W6B3_9HELO</name>
<dbReference type="AlphaFoldDB" id="A0A8H4W6B3"/>
<feature type="compositionally biased region" description="Basic and acidic residues" evidence="1">
    <location>
        <begin position="151"/>
        <end position="162"/>
    </location>
</feature>
<proteinExistence type="predicted"/>
<dbReference type="GO" id="GO:0052689">
    <property type="term" value="F:carboxylic ester hydrolase activity"/>
    <property type="evidence" value="ECO:0007669"/>
    <property type="project" value="TreeGrafter"/>
</dbReference>
<organism evidence="2 3">
    <name type="scientific">Cudoniella acicularis</name>
    <dbReference type="NCBI Taxonomy" id="354080"/>
    <lineage>
        <taxon>Eukaryota</taxon>
        <taxon>Fungi</taxon>
        <taxon>Dikarya</taxon>
        <taxon>Ascomycota</taxon>
        <taxon>Pezizomycotina</taxon>
        <taxon>Leotiomycetes</taxon>
        <taxon>Helotiales</taxon>
        <taxon>Tricladiaceae</taxon>
        <taxon>Cudoniella</taxon>
    </lineage>
</organism>
<dbReference type="Proteomes" id="UP000566819">
    <property type="component" value="Unassembled WGS sequence"/>
</dbReference>
<sequence length="256" mass="28904">MASPRELAQLGRFERSTIKRRAGQFPKPVVIAAQLQYRHTFVILHGRGSTAEKFGAPLLEIASTPGEKLQTAFPNAKIVFLTASRTRATIYKKSYTHHDRTFNMEWTTICCNSWNVRYSNHIKDIAKPSTSRSSNEHPFGQGDDDPFSHSGSEDNDNKIFERNSSKLDLPTQAISFIKEEINIKGKAEMVFQNIPVFLGHGTKDEKVGIEKAREAKGCLEILKADVELVEYDNLKHWYSGEILSGIFEFLGEKLAK</sequence>
<dbReference type="SUPFAM" id="SSF53474">
    <property type="entry name" value="alpha/beta-Hydrolases"/>
    <property type="match status" value="1"/>
</dbReference>
<dbReference type="OrthoDB" id="2418081at2759"/>
<dbReference type="Gene3D" id="3.40.50.1820">
    <property type="entry name" value="alpha/beta hydrolase"/>
    <property type="match status" value="2"/>
</dbReference>
<reference evidence="2 3" key="1">
    <citation type="submission" date="2020-03" db="EMBL/GenBank/DDBJ databases">
        <title>Draft Genome Sequence of Cudoniella acicularis.</title>
        <authorList>
            <person name="Buettner E."/>
            <person name="Kellner H."/>
        </authorList>
    </citation>
    <scope>NUCLEOTIDE SEQUENCE [LARGE SCALE GENOMIC DNA]</scope>
    <source>
        <strain evidence="2 3">DSM 108380</strain>
    </source>
</reference>
<protein>
    <recommendedName>
        <fullName evidence="4">Phospholipase/carboxylesterase/thioesterase domain-containing protein</fullName>
    </recommendedName>
</protein>
<dbReference type="InterPro" id="IPR050565">
    <property type="entry name" value="LYPA1-2/EST-like"/>
</dbReference>